<reference evidence="3" key="1">
    <citation type="submission" date="2025-08" db="UniProtKB">
        <authorList>
            <consortium name="RefSeq"/>
        </authorList>
    </citation>
    <scope>IDENTIFICATION</scope>
</reference>
<dbReference type="AlphaFoldDB" id="A0A6I9QXP7"/>
<dbReference type="KEGG" id="egu:105041079"/>
<feature type="region of interest" description="Disordered" evidence="1">
    <location>
        <begin position="170"/>
        <end position="197"/>
    </location>
</feature>
<dbReference type="RefSeq" id="XP_010916176.1">
    <property type="nucleotide sequence ID" value="XM_010917874.2"/>
</dbReference>
<accession>A0A6I9QXP7</accession>
<evidence type="ECO:0000313" key="2">
    <source>
        <dbReference type="Proteomes" id="UP000504607"/>
    </source>
</evidence>
<dbReference type="PANTHER" id="PTHR33148:SF3">
    <property type="entry name" value="DUF4228 DOMAIN PROTEIN"/>
    <property type="match status" value="1"/>
</dbReference>
<dbReference type="PANTHER" id="PTHR33148">
    <property type="entry name" value="PLASTID MOVEMENT IMPAIRED PROTEIN-RELATED"/>
    <property type="match status" value="1"/>
</dbReference>
<dbReference type="GeneID" id="105041079"/>
<gene>
    <name evidence="3" type="primary">LOC105041079</name>
</gene>
<dbReference type="OrthoDB" id="676555at2759"/>
<dbReference type="InterPro" id="IPR025322">
    <property type="entry name" value="PADRE_dom"/>
</dbReference>
<sequence>MGNAIGGKKRRTAKVMKLDGTTIRLKLPAQAGDVLRDHLEHTLLEAEEVKRLGVRAQPLEPDQAIKPGKLYFLVEIPRLPRLQDRRVPRRAWSGAIHMSAKDRLESLMLSRRSASDLTLAKPSSVETVGEGGVRIRMRLPKAQVAKLVEESSDSCEAAERIMALCVANGAETSGGSTVERSKEKRTRFVSKVDEIRG</sequence>
<protein>
    <submittedName>
        <fullName evidence="3">Uncharacterized protein At1g66480</fullName>
    </submittedName>
</protein>
<keyword evidence="2" id="KW-1185">Reference proteome</keyword>
<evidence type="ECO:0000313" key="3">
    <source>
        <dbReference type="RefSeq" id="XP_010916176.1"/>
    </source>
</evidence>
<dbReference type="Proteomes" id="UP000504607">
    <property type="component" value="Chromosome 3"/>
</dbReference>
<organism evidence="2 3">
    <name type="scientific">Elaeis guineensis var. tenera</name>
    <name type="common">Oil palm</name>
    <dbReference type="NCBI Taxonomy" id="51953"/>
    <lineage>
        <taxon>Eukaryota</taxon>
        <taxon>Viridiplantae</taxon>
        <taxon>Streptophyta</taxon>
        <taxon>Embryophyta</taxon>
        <taxon>Tracheophyta</taxon>
        <taxon>Spermatophyta</taxon>
        <taxon>Magnoliopsida</taxon>
        <taxon>Liliopsida</taxon>
        <taxon>Arecaceae</taxon>
        <taxon>Arecoideae</taxon>
        <taxon>Cocoseae</taxon>
        <taxon>Elaeidinae</taxon>
        <taxon>Elaeis</taxon>
    </lineage>
</organism>
<evidence type="ECO:0000256" key="1">
    <source>
        <dbReference type="SAM" id="MobiDB-lite"/>
    </source>
</evidence>
<proteinExistence type="predicted"/>
<dbReference type="Pfam" id="PF14009">
    <property type="entry name" value="PADRE"/>
    <property type="match status" value="1"/>
</dbReference>
<dbReference type="InParanoid" id="A0A6I9QXP7"/>
<name>A0A6I9QXP7_ELAGV</name>